<proteinExistence type="inferred from homology"/>
<evidence type="ECO:0000256" key="8">
    <source>
        <dbReference type="ARBA" id="ARBA00023136"/>
    </source>
</evidence>
<dbReference type="KEGG" id="abut:Ami103574_02295"/>
<keyword evidence="8 9" id="KW-0472">Membrane</keyword>
<evidence type="ECO:0000313" key="11">
    <source>
        <dbReference type="Proteomes" id="UP000466848"/>
    </source>
</evidence>
<reference evidence="10 11" key="1">
    <citation type="submission" date="2020-02" db="EMBL/GenBank/DDBJ databases">
        <authorList>
            <person name="Kim Y.B."/>
            <person name="Roh S.W."/>
        </authorList>
    </citation>
    <scope>NUCLEOTIDE SEQUENCE [LARGE SCALE GENOMIC DNA]</scope>
    <source>
        <strain evidence="10 11">DSM 103574</strain>
    </source>
</reference>
<feature type="transmembrane region" description="Helical" evidence="9">
    <location>
        <begin position="161"/>
        <end position="183"/>
    </location>
</feature>
<organism evidence="10 11">
    <name type="scientific">Aminipila butyrica</name>
    <dbReference type="NCBI Taxonomy" id="433296"/>
    <lineage>
        <taxon>Bacteria</taxon>
        <taxon>Bacillati</taxon>
        <taxon>Bacillota</taxon>
        <taxon>Clostridia</taxon>
        <taxon>Peptostreptococcales</taxon>
        <taxon>Anaerovoracaceae</taxon>
        <taxon>Aminipila</taxon>
    </lineage>
</organism>
<dbReference type="InterPro" id="IPR002293">
    <property type="entry name" value="AA/rel_permease1"/>
</dbReference>
<keyword evidence="11" id="KW-1185">Reference proteome</keyword>
<sequence length="484" mass="52641">MDTNNVNSQNGLGVVRLTAFAIGSTLGSGVFSISGDMAANGAGTGAVLIGWLICGIGMFALMMCFYELNQYRPDLKSGVYSYAREGFGDYMGFNSAYGYWIGAMLTNVSFATLLFASLGYFFPVFGEGNNLISISCASVFIWFTVFLVLRGVSQAATINLIVVIAKILPIIVLVLSILFVRAFKLEIFLDNFWGEPGGLSLVEQVKATTYATVWTFIGIEGAVVISGRAKKSRDAGTATIISFFCLLLIYVMISVLSMGVMTRAELAALGNPPMAGVLEHVLGSWGAIFVNIAVIVSLTGATFTYTMLASEAAYEPAVQRCFPKFFAGENKRKAPASALIISNIVIQVFLIIVLFNESTYQVFYTLSASMVMLPYLLSSMFYLKLVFRKEGELGQLRGRQQLVQRIVAIGGTIYGAWLFYASGITYILITAILYTPGVLLYIWSKNEAGEKPFCNKINLIIFIVLVIMFVASVVMIGNGTIKPF</sequence>
<evidence type="ECO:0000256" key="4">
    <source>
        <dbReference type="ARBA" id="ARBA00022475"/>
    </source>
</evidence>
<evidence type="ECO:0000256" key="1">
    <source>
        <dbReference type="ARBA" id="ARBA00004651"/>
    </source>
</evidence>
<dbReference type="EMBL" id="CP048649">
    <property type="protein sequence ID" value="QIB68211.1"/>
    <property type="molecule type" value="Genomic_DNA"/>
</dbReference>
<feature type="transmembrane region" description="Helical" evidence="9">
    <location>
        <begin position="97"/>
        <end position="122"/>
    </location>
</feature>
<dbReference type="NCBIfam" id="TIGR00905">
    <property type="entry name" value="2A0302"/>
    <property type="match status" value="1"/>
</dbReference>
<dbReference type="InterPro" id="IPR050367">
    <property type="entry name" value="APC_superfamily"/>
</dbReference>
<dbReference type="Gene3D" id="1.20.1740.10">
    <property type="entry name" value="Amino acid/polyamine transporter I"/>
    <property type="match status" value="1"/>
</dbReference>
<protein>
    <submittedName>
        <fullName evidence="10">Amino acid permease</fullName>
    </submittedName>
</protein>
<feature type="transmembrane region" description="Helical" evidence="9">
    <location>
        <begin position="12"/>
        <end position="33"/>
    </location>
</feature>
<feature type="transmembrane region" description="Helical" evidence="9">
    <location>
        <begin position="45"/>
        <end position="66"/>
    </location>
</feature>
<dbReference type="PANTHER" id="PTHR42770">
    <property type="entry name" value="AMINO ACID TRANSPORTER-RELATED"/>
    <property type="match status" value="1"/>
</dbReference>
<feature type="transmembrane region" description="Helical" evidence="9">
    <location>
        <begin position="402"/>
        <end position="420"/>
    </location>
</feature>
<evidence type="ECO:0000256" key="6">
    <source>
        <dbReference type="ARBA" id="ARBA00022970"/>
    </source>
</evidence>
<feature type="transmembrane region" description="Helical" evidence="9">
    <location>
        <begin position="282"/>
        <end position="305"/>
    </location>
</feature>
<dbReference type="AlphaFoldDB" id="A0A858BQR3"/>
<keyword evidence="3" id="KW-0813">Transport</keyword>
<evidence type="ECO:0000313" key="10">
    <source>
        <dbReference type="EMBL" id="QIB68211.1"/>
    </source>
</evidence>
<comment type="subcellular location">
    <subcellularLocation>
        <location evidence="1">Cell membrane</location>
        <topology evidence="1">Multi-pass membrane protein</topology>
    </subcellularLocation>
</comment>
<feature type="transmembrane region" description="Helical" evidence="9">
    <location>
        <begin position="207"/>
        <end position="226"/>
    </location>
</feature>
<feature type="transmembrane region" description="Helical" evidence="9">
    <location>
        <begin position="361"/>
        <end position="382"/>
    </location>
</feature>
<evidence type="ECO:0000256" key="9">
    <source>
        <dbReference type="SAM" id="Phobius"/>
    </source>
</evidence>
<gene>
    <name evidence="10" type="ORF">Ami103574_02295</name>
</gene>
<feature type="transmembrane region" description="Helical" evidence="9">
    <location>
        <begin position="334"/>
        <end position="355"/>
    </location>
</feature>
<dbReference type="Pfam" id="PF13520">
    <property type="entry name" value="AA_permease_2"/>
    <property type="match status" value="1"/>
</dbReference>
<keyword evidence="5 9" id="KW-0812">Transmembrane</keyword>
<dbReference type="GO" id="GO:0006865">
    <property type="term" value="P:amino acid transport"/>
    <property type="evidence" value="ECO:0007669"/>
    <property type="project" value="UniProtKB-KW"/>
</dbReference>
<keyword evidence="4" id="KW-1003">Cell membrane</keyword>
<feature type="transmembrane region" description="Helical" evidence="9">
    <location>
        <begin position="238"/>
        <end position="262"/>
    </location>
</feature>
<accession>A0A858BQR3</accession>
<dbReference type="Proteomes" id="UP000466848">
    <property type="component" value="Chromosome"/>
</dbReference>
<evidence type="ECO:0000256" key="5">
    <source>
        <dbReference type="ARBA" id="ARBA00022692"/>
    </source>
</evidence>
<dbReference type="GO" id="GO:0022857">
    <property type="term" value="F:transmembrane transporter activity"/>
    <property type="evidence" value="ECO:0007669"/>
    <property type="project" value="InterPro"/>
</dbReference>
<keyword evidence="6" id="KW-0029">Amino-acid transport</keyword>
<evidence type="ECO:0000256" key="3">
    <source>
        <dbReference type="ARBA" id="ARBA00022448"/>
    </source>
</evidence>
<evidence type="ECO:0000256" key="7">
    <source>
        <dbReference type="ARBA" id="ARBA00022989"/>
    </source>
</evidence>
<evidence type="ECO:0000256" key="2">
    <source>
        <dbReference type="ARBA" id="ARBA00008220"/>
    </source>
</evidence>
<dbReference type="PANTHER" id="PTHR42770:SF4">
    <property type="entry name" value="ARGININE_ORNITHINE ANTIPORTER-RELATED"/>
    <property type="match status" value="1"/>
</dbReference>
<dbReference type="RefSeq" id="WP_163065131.1">
    <property type="nucleotide sequence ID" value="NZ_CP048649.1"/>
</dbReference>
<feature type="transmembrane region" description="Helical" evidence="9">
    <location>
        <begin position="426"/>
        <end position="444"/>
    </location>
</feature>
<dbReference type="PIRSF" id="PIRSF006060">
    <property type="entry name" value="AA_transporter"/>
    <property type="match status" value="1"/>
</dbReference>
<dbReference type="InterPro" id="IPR004754">
    <property type="entry name" value="Amino_acid_antiprt"/>
</dbReference>
<comment type="similarity">
    <text evidence="2">Belongs to the amino acid-polyamine-organocation (APC) superfamily. Basic amino acid/polyamine antiporter (APA) (TC 2.A.3.2) family.</text>
</comment>
<name>A0A858BQR3_9FIRM</name>
<dbReference type="GO" id="GO:0005886">
    <property type="term" value="C:plasma membrane"/>
    <property type="evidence" value="ECO:0007669"/>
    <property type="project" value="UniProtKB-SubCell"/>
</dbReference>
<feature type="transmembrane region" description="Helical" evidence="9">
    <location>
        <begin position="456"/>
        <end position="477"/>
    </location>
</feature>
<keyword evidence="7 9" id="KW-1133">Transmembrane helix</keyword>
<feature type="transmembrane region" description="Helical" evidence="9">
    <location>
        <begin position="128"/>
        <end position="149"/>
    </location>
</feature>